<dbReference type="AlphaFoldDB" id="A0A7I9XKU1"/>
<dbReference type="EMBL" id="BLKV01000001">
    <property type="protein sequence ID" value="GFG70544.1"/>
    <property type="molecule type" value="Genomic_DNA"/>
</dbReference>
<name>A0A7I9XKU1_9MYCO</name>
<evidence type="ECO:0000313" key="1">
    <source>
        <dbReference type="EMBL" id="GFG70544.1"/>
    </source>
</evidence>
<evidence type="ECO:0000313" key="2">
    <source>
        <dbReference type="Proteomes" id="UP000465263"/>
    </source>
</evidence>
<proteinExistence type="predicted"/>
<accession>A0A7I9XKU1</accession>
<protein>
    <recommendedName>
        <fullName evidence="3">DUF3039 domain-containing protein</fullName>
    </recommendedName>
</protein>
<organism evidence="1 2">
    <name type="scientific">Mycolicibacter senuensis</name>
    <dbReference type="NCBI Taxonomy" id="386913"/>
    <lineage>
        <taxon>Bacteria</taxon>
        <taxon>Bacillati</taxon>
        <taxon>Actinomycetota</taxon>
        <taxon>Actinomycetes</taxon>
        <taxon>Mycobacteriales</taxon>
        <taxon>Mycobacteriaceae</taxon>
        <taxon>Mycolicibacter</taxon>
    </lineage>
</organism>
<dbReference type="InterPro" id="IPR021400">
    <property type="entry name" value="DUF3039"/>
</dbReference>
<dbReference type="OrthoDB" id="4075286at2"/>
<dbReference type="Pfam" id="PF11238">
    <property type="entry name" value="DUF3039"/>
    <property type="match status" value="1"/>
</dbReference>
<keyword evidence="2" id="KW-1185">Reference proteome</keyword>
<dbReference type="Proteomes" id="UP000465263">
    <property type="component" value="Unassembled WGS sequence"/>
</dbReference>
<evidence type="ECO:0008006" key="3">
    <source>
        <dbReference type="Google" id="ProtNLM"/>
    </source>
</evidence>
<comment type="caution">
    <text evidence="1">The sequence shown here is derived from an EMBL/GenBank/DDBJ whole genome shotgun (WGS) entry which is preliminary data.</text>
</comment>
<reference evidence="1 2" key="1">
    <citation type="journal article" date="2019" name="Emerg. Microbes Infect.">
        <title>Comprehensive subspecies identification of 175 nontuberculous mycobacteria species based on 7547 genomic profiles.</title>
        <authorList>
            <person name="Matsumoto Y."/>
            <person name="Kinjo T."/>
            <person name="Motooka D."/>
            <person name="Nabeya D."/>
            <person name="Jung N."/>
            <person name="Uechi K."/>
            <person name="Horii T."/>
            <person name="Iida T."/>
            <person name="Fujita J."/>
            <person name="Nakamura S."/>
        </authorList>
    </citation>
    <scope>NUCLEOTIDE SEQUENCE [LARGE SCALE GENOMIC DNA]</scope>
    <source>
        <strain evidence="1 2">JCM 16017</strain>
    </source>
</reference>
<sequence>MPCMHSRRARPTIRLLVDDLRDGWSSPHPRRMLDEGNYDALHPLSELPHPIIAKATETFGMVADDDNPVGPIASSTQLRLMEVKAAQWRGGVWVDPETGVHRLLVAGMAKGGHEDHDDFYMRVQADNAGNAPQRWLPTELDRRLLKRETAARLITEWELAVQVRVLEALRRAHTGGAELFAIDHPLPWKGLLASLTLTVNPVREPDYESDDIMVEIDPVARYTGQHLLWQLTVRVLAALNPPQEDWDRYGNTYSNIAEPGSWTVRLAELETYVERHELVEPEPGRHCHYTHRKHIAGSTIEGSAVRALCVAYFVPCRDHTDMPVCPNCQQCYDTLPR</sequence>
<gene>
    <name evidence="1" type="ORF">MSEN_22640</name>
</gene>